<proteinExistence type="predicted"/>
<gene>
    <name evidence="4" type="ORF">NGM99_07905</name>
    <name evidence="5" type="ORF">NGM99_07910</name>
</gene>
<comment type="caution">
    <text evidence="4">The sequence shown here is derived from an EMBL/GenBank/DDBJ whole genome shotgun (WGS) entry which is preliminary data.</text>
</comment>
<keyword evidence="3" id="KW-0119">Carbohydrate metabolism</keyword>
<reference evidence="4 6" key="1">
    <citation type="submission" date="2022-06" db="EMBL/GenBank/DDBJ databases">
        <title>Mesorhizobium sp. strain RP14 Genome sequencing and assembly.</title>
        <authorList>
            <person name="Kim I."/>
        </authorList>
    </citation>
    <scope>NUCLEOTIDE SEQUENCE [LARGE SCALE GENOMIC DNA]</scope>
    <source>
        <strain evidence="4">RP14</strain>
        <strain evidence="6">RP14(2022)</strain>
    </source>
</reference>
<dbReference type="InterPro" id="IPR001998">
    <property type="entry name" value="Xylose_isomerase"/>
</dbReference>
<feature type="non-terminal residue" evidence="4">
    <location>
        <position position="1"/>
    </location>
</feature>
<dbReference type="EMBL" id="JAMXQS010000004">
    <property type="protein sequence ID" value="MCO6049715.1"/>
    <property type="molecule type" value="Genomic_DNA"/>
</dbReference>
<evidence type="ECO:0000256" key="2">
    <source>
        <dbReference type="ARBA" id="ARBA00023235"/>
    </source>
</evidence>
<dbReference type="InterPro" id="IPR036237">
    <property type="entry name" value="Xyl_isomerase-like_sf"/>
</dbReference>
<organism evidence="4 6">
    <name type="scientific">Mesorhizobium liriopis</name>
    <dbReference type="NCBI Taxonomy" id="2953882"/>
    <lineage>
        <taxon>Bacteria</taxon>
        <taxon>Pseudomonadati</taxon>
        <taxon>Pseudomonadota</taxon>
        <taxon>Alphaproteobacteria</taxon>
        <taxon>Hyphomicrobiales</taxon>
        <taxon>Phyllobacteriaceae</taxon>
        <taxon>Mesorhizobium</taxon>
    </lineage>
</organism>
<name>A0ABT1C4H9_9HYPH</name>
<evidence type="ECO:0000313" key="4">
    <source>
        <dbReference type="EMBL" id="MCO6049714.1"/>
    </source>
</evidence>
<dbReference type="SUPFAM" id="SSF51658">
    <property type="entry name" value="Xylose isomerase-like"/>
    <property type="match status" value="1"/>
</dbReference>
<keyword evidence="6" id="KW-1185">Reference proteome</keyword>
<dbReference type="Proteomes" id="UP001205906">
    <property type="component" value="Unassembled WGS sequence"/>
</dbReference>
<evidence type="ECO:0000256" key="3">
    <source>
        <dbReference type="ARBA" id="ARBA00023277"/>
    </source>
</evidence>
<evidence type="ECO:0000313" key="6">
    <source>
        <dbReference type="Proteomes" id="UP001205906"/>
    </source>
</evidence>
<evidence type="ECO:0000313" key="5">
    <source>
        <dbReference type="EMBL" id="MCO6049715.1"/>
    </source>
</evidence>
<protein>
    <submittedName>
        <fullName evidence="4">Xylose isomerase</fullName>
        <ecNumber evidence="4">5.3.1.5</ecNumber>
    </submittedName>
</protein>
<dbReference type="GO" id="GO:0009045">
    <property type="term" value="F:xylose isomerase activity"/>
    <property type="evidence" value="ECO:0007669"/>
    <property type="project" value="UniProtKB-EC"/>
</dbReference>
<dbReference type="Gene3D" id="3.20.20.150">
    <property type="entry name" value="Divalent-metal-dependent TIM barrel enzymes"/>
    <property type="match status" value="1"/>
</dbReference>
<evidence type="ECO:0000256" key="1">
    <source>
        <dbReference type="ARBA" id="ARBA00022723"/>
    </source>
</evidence>
<keyword evidence="1" id="KW-0479">Metal-binding</keyword>
<dbReference type="EMBL" id="JAMXQS010000003">
    <property type="protein sequence ID" value="MCO6049714.1"/>
    <property type="molecule type" value="Genomic_DNA"/>
</dbReference>
<sequence length="49" mass="5638">GWDQPEAQAMLKGERSLEEIAARVEREGIDPQPKSGKQEWLENVVNRYV</sequence>
<dbReference type="PROSITE" id="PS51415">
    <property type="entry name" value="XYLOSE_ISOMERASE"/>
    <property type="match status" value="1"/>
</dbReference>
<keyword evidence="2 4" id="KW-0413">Isomerase</keyword>
<accession>A0ABT1C4H9</accession>
<dbReference type="EC" id="5.3.1.5" evidence="4"/>